<accession>A0A0F3GMN6</accession>
<evidence type="ECO:0000313" key="3">
    <source>
        <dbReference type="Proteomes" id="UP000033423"/>
    </source>
</evidence>
<keyword evidence="2" id="KW-0808">Transferase</keyword>
<evidence type="ECO:0000259" key="1">
    <source>
        <dbReference type="Pfam" id="PF04230"/>
    </source>
</evidence>
<dbReference type="EMBL" id="LACI01001995">
    <property type="protein sequence ID" value="KJU83190.1"/>
    <property type="molecule type" value="Genomic_DNA"/>
</dbReference>
<name>A0A0F3GMN6_9BACT</name>
<protein>
    <submittedName>
        <fullName evidence="2">Polysaccharide pyruvyl transferase CsaB</fullName>
    </submittedName>
</protein>
<dbReference type="AlphaFoldDB" id="A0A0F3GMN6"/>
<comment type="caution">
    <text evidence="2">The sequence shown here is derived from an EMBL/GenBank/DDBJ whole genome shotgun (WGS) entry which is preliminary data.</text>
</comment>
<organism evidence="2 3">
    <name type="scientific">Candidatus Magnetobacterium bavaricum</name>
    <dbReference type="NCBI Taxonomy" id="29290"/>
    <lineage>
        <taxon>Bacteria</taxon>
        <taxon>Pseudomonadati</taxon>
        <taxon>Nitrospirota</taxon>
        <taxon>Thermodesulfovibrionia</taxon>
        <taxon>Thermodesulfovibrionales</taxon>
        <taxon>Candidatus Magnetobacteriaceae</taxon>
        <taxon>Candidatus Magnetobacterium</taxon>
    </lineage>
</organism>
<keyword evidence="3" id="KW-1185">Reference proteome</keyword>
<reference evidence="2 3" key="1">
    <citation type="submission" date="2015-02" db="EMBL/GenBank/DDBJ databases">
        <title>Single-cell genomics of uncultivated deep-branching MTB reveals a conserved set of magnetosome genes.</title>
        <authorList>
            <person name="Kolinko S."/>
            <person name="Richter M."/>
            <person name="Glockner F.O."/>
            <person name="Brachmann A."/>
            <person name="Schuler D."/>
        </authorList>
    </citation>
    <scope>NUCLEOTIDE SEQUENCE [LARGE SCALE GENOMIC DNA]</scope>
    <source>
        <strain evidence="2">TM-1</strain>
    </source>
</reference>
<feature type="domain" description="Polysaccharide pyruvyl transferase" evidence="1">
    <location>
        <begin position="61"/>
        <end position="294"/>
    </location>
</feature>
<dbReference type="Proteomes" id="UP000033423">
    <property type="component" value="Unassembled WGS sequence"/>
</dbReference>
<gene>
    <name evidence="2" type="ORF">MBAV_004618</name>
</gene>
<sequence>MKIHVAFSGLGAGNIGEESMMQGFLSIYPLPDGSTIEVFNKDEPVLRQFPAGLRFVTFADEMACYRAYEEADVVLIVGGTIITEMHGQEYPLKILGRRYKRYQRVHAVGIGADHINFQWGRQLFTDGYMHIKSWTLRSTRSRNSIVDLGVAHEHTLVAADLAWLVPLEGVDRDWAQSYWQQMGWKRGNPLIGINMVNERWHDNVSVKTQFAQALDDLVQTEAMQIAFLCNEVRDELPYDKAAAHSVASLMRSRPIIVPNTYFTPQQMVALLSFCDVTVSWRYHFTLLSFLAGTYPLSVIRGGKLQELTDDIGTINLGIPESITGQSLANSIRQAMDRTELSRTKQAAIIDIMRHRSRFNNFFIKELGC</sequence>
<evidence type="ECO:0000313" key="2">
    <source>
        <dbReference type="EMBL" id="KJU83190.1"/>
    </source>
</evidence>
<dbReference type="Pfam" id="PF04230">
    <property type="entry name" value="PS_pyruv_trans"/>
    <property type="match status" value="1"/>
</dbReference>
<dbReference type="GO" id="GO:0016740">
    <property type="term" value="F:transferase activity"/>
    <property type="evidence" value="ECO:0007669"/>
    <property type="project" value="UniProtKB-KW"/>
</dbReference>
<dbReference type="PANTHER" id="PTHR36836">
    <property type="entry name" value="COLANIC ACID BIOSYNTHESIS PROTEIN WCAK"/>
    <property type="match status" value="1"/>
</dbReference>
<dbReference type="InterPro" id="IPR007345">
    <property type="entry name" value="Polysacch_pyruvyl_Trfase"/>
</dbReference>
<proteinExistence type="predicted"/>
<dbReference type="PANTHER" id="PTHR36836:SF1">
    <property type="entry name" value="COLANIC ACID BIOSYNTHESIS PROTEIN WCAK"/>
    <property type="match status" value="1"/>
</dbReference>